<feature type="modified residue" description="N6-(pyridoxal phosphate)lysine" evidence="5">
    <location>
        <position position="190"/>
    </location>
</feature>
<evidence type="ECO:0000313" key="7">
    <source>
        <dbReference type="EMBL" id="MCM8749177.1"/>
    </source>
</evidence>
<dbReference type="Gene3D" id="3.40.640.10">
    <property type="entry name" value="Type I PLP-dependent aspartate aminotransferase-like (Major domain)"/>
    <property type="match status" value="1"/>
</dbReference>
<evidence type="ECO:0000259" key="6">
    <source>
        <dbReference type="Pfam" id="PF00266"/>
    </source>
</evidence>
<reference evidence="7" key="1">
    <citation type="submission" date="2022-06" db="EMBL/GenBank/DDBJ databases">
        <title>CFH 74404 Thermomicrobiaceae sp.</title>
        <authorList>
            <person name="Ming H."/>
            <person name="Li W.-J."/>
            <person name="Zhao Z."/>
        </authorList>
    </citation>
    <scope>NUCLEOTIDE SEQUENCE</scope>
    <source>
        <strain evidence="7">CFH 74404</strain>
    </source>
</reference>
<dbReference type="EMBL" id="JAMSLR010000004">
    <property type="protein sequence ID" value="MCM8749177.1"/>
    <property type="molecule type" value="Genomic_DNA"/>
</dbReference>
<feature type="domain" description="Aminotransferase class V" evidence="6">
    <location>
        <begin position="9"/>
        <end position="325"/>
    </location>
</feature>
<dbReference type="InterPro" id="IPR024169">
    <property type="entry name" value="SP_NH2Trfase/AEP_transaminase"/>
</dbReference>
<dbReference type="GO" id="GO:0008453">
    <property type="term" value="F:alanine-glyoxylate transaminase activity"/>
    <property type="evidence" value="ECO:0007669"/>
    <property type="project" value="TreeGrafter"/>
</dbReference>
<keyword evidence="8" id="KW-1185">Reference proteome</keyword>
<dbReference type="AlphaFoldDB" id="A0AA42BA27"/>
<dbReference type="Pfam" id="PF00266">
    <property type="entry name" value="Aminotran_5"/>
    <property type="match status" value="1"/>
</dbReference>
<comment type="similarity">
    <text evidence="2">Belongs to the class-V pyridoxal-phosphate-dependent aminotransferase family.</text>
</comment>
<dbReference type="Proteomes" id="UP001165306">
    <property type="component" value="Unassembled WGS sequence"/>
</dbReference>
<dbReference type="RefSeq" id="WP_284056957.1">
    <property type="nucleotide sequence ID" value="NZ_JAMSLR010000004.1"/>
</dbReference>
<keyword evidence="3 5" id="KW-0663">Pyridoxal phosphate</keyword>
<dbReference type="InterPro" id="IPR015424">
    <property type="entry name" value="PyrdxlP-dep_Trfase"/>
</dbReference>
<feature type="binding site" evidence="4">
    <location>
        <position position="334"/>
    </location>
    <ligand>
        <name>substrate</name>
    </ligand>
</feature>
<keyword evidence="7" id="KW-0808">Transferase</keyword>
<dbReference type="GO" id="GO:0019265">
    <property type="term" value="P:glycine biosynthetic process, by transamination of glyoxylate"/>
    <property type="evidence" value="ECO:0007669"/>
    <property type="project" value="TreeGrafter"/>
</dbReference>
<evidence type="ECO:0000256" key="2">
    <source>
        <dbReference type="ARBA" id="ARBA00009236"/>
    </source>
</evidence>
<dbReference type="PIRSF" id="PIRSF000524">
    <property type="entry name" value="SPT"/>
    <property type="match status" value="1"/>
</dbReference>
<evidence type="ECO:0000256" key="4">
    <source>
        <dbReference type="PIRSR" id="PIRSR000524-1"/>
    </source>
</evidence>
<dbReference type="GO" id="GO:0004760">
    <property type="term" value="F:L-serine-pyruvate transaminase activity"/>
    <property type="evidence" value="ECO:0007669"/>
    <property type="project" value="TreeGrafter"/>
</dbReference>
<comment type="caution">
    <text evidence="7">The sequence shown here is derived from an EMBL/GenBank/DDBJ whole genome shotgun (WGS) entry which is preliminary data.</text>
</comment>
<dbReference type="InterPro" id="IPR015421">
    <property type="entry name" value="PyrdxlP-dep_Trfase_major"/>
</dbReference>
<sequence>MRVTDLRIAGPTPIPPAVMQAMQRPMIYHRGATFRGFFKGLLRQLERVHQTDGSVLVLPGTGSAGWEIVLVNTLCPGDRVLAVVAGDFGERWASVAARFGLRVERVEVPWGRAATAEIVGRALAANPDVKAVLYTYNETSTGVANPLPEVGELVRQHGALLLVDGVSAVAGMPLEMDAWGVDLIFSGSQKAWMCPPGLVIVGVGPRAWAASERAGFPRAFWDLSEYRAQAETGDLPSTAPLTLLYALQAACDLIEAEGLEQVFARHRLLAELVRDGATRLGYQLLAEPPYASPTVTALLPPDGLAADTVVRELRERHGIEVNGGQGRLRGKIVRVGHMGWVHEPELHRLLAALEDVSAARREPR</sequence>
<protein>
    <submittedName>
        <fullName evidence="7">Alanine--glyoxylate aminotransferase family protein</fullName>
    </submittedName>
</protein>
<keyword evidence="7" id="KW-0032">Aminotransferase</keyword>
<dbReference type="InterPro" id="IPR000192">
    <property type="entry name" value="Aminotrans_V_dom"/>
</dbReference>
<dbReference type="FunFam" id="3.40.640.10:FF:000054">
    <property type="entry name" value="Serine--glyoxylate aminotransferase"/>
    <property type="match status" value="1"/>
</dbReference>
<dbReference type="PANTHER" id="PTHR21152:SF40">
    <property type="entry name" value="ALANINE--GLYOXYLATE AMINOTRANSFERASE"/>
    <property type="match status" value="1"/>
</dbReference>
<dbReference type="SUPFAM" id="SSF53383">
    <property type="entry name" value="PLP-dependent transferases"/>
    <property type="match status" value="1"/>
</dbReference>
<name>A0AA42BA27_9BACT</name>
<dbReference type="InterPro" id="IPR015422">
    <property type="entry name" value="PyrdxlP-dep_Trfase_small"/>
</dbReference>
<comment type="cofactor">
    <cofactor evidence="1 5">
        <name>pyridoxal 5'-phosphate</name>
        <dbReference type="ChEBI" id="CHEBI:597326"/>
    </cofactor>
</comment>
<evidence type="ECO:0000313" key="8">
    <source>
        <dbReference type="Proteomes" id="UP001165306"/>
    </source>
</evidence>
<evidence type="ECO:0000256" key="3">
    <source>
        <dbReference type="ARBA" id="ARBA00022898"/>
    </source>
</evidence>
<dbReference type="Gene3D" id="3.90.1150.10">
    <property type="entry name" value="Aspartate Aminotransferase, domain 1"/>
    <property type="match status" value="1"/>
</dbReference>
<evidence type="ECO:0000256" key="1">
    <source>
        <dbReference type="ARBA" id="ARBA00001933"/>
    </source>
</evidence>
<organism evidence="7 8">
    <name type="scientific">Thermalbibacter longus</name>
    <dbReference type="NCBI Taxonomy" id="2951981"/>
    <lineage>
        <taxon>Bacteria</taxon>
        <taxon>Pseudomonadati</taxon>
        <taxon>Thermomicrobiota</taxon>
        <taxon>Thermomicrobia</taxon>
        <taxon>Thermomicrobiales</taxon>
        <taxon>Thermomicrobiaceae</taxon>
        <taxon>Thermalbibacter</taxon>
    </lineage>
</organism>
<proteinExistence type="inferred from homology"/>
<accession>A0AA42BA27</accession>
<dbReference type="PANTHER" id="PTHR21152">
    <property type="entry name" value="AMINOTRANSFERASE CLASS V"/>
    <property type="match status" value="1"/>
</dbReference>
<evidence type="ECO:0000256" key="5">
    <source>
        <dbReference type="PIRSR" id="PIRSR000524-50"/>
    </source>
</evidence>
<gene>
    <name evidence="7" type="ORF">NET02_08475</name>
</gene>